<dbReference type="InterPro" id="IPR028082">
    <property type="entry name" value="Peripla_BP_I"/>
</dbReference>
<dbReference type="Pfam" id="PF13407">
    <property type="entry name" value="Peripla_BP_4"/>
    <property type="match status" value="1"/>
</dbReference>
<dbReference type="EMBL" id="NWQG01000116">
    <property type="protein sequence ID" value="PDQ19628.1"/>
    <property type="molecule type" value="Genomic_DNA"/>
</dbReference>
<evidence type="ECO:0000256" key="2">
    <source>
        <dbReference type="ARBA" id="ARBA00007639"/>
    </source>
</evidence>
<evidence type="ECO:0000256" key="3">
    <source>
        <dbReference type="ARBA" id="ARBA00022729"/>
    </source>
</evidence>
<comment type="subcellular location">
    <subcellularLocation>
        <location evidence="1">Cell envelope</location>
    </subcellularLocation>
</comment>
<comment type="caution">
    <text evidence="5">The sequence shown here is derived from an EMBL/GenBank/DDBJ whole genome shotgun (WGS) entry which is preliminary data.</text>
</comment>
<dbReference type="AlphaFoldDB" id="A0A2A6FDV6"/>
<dbReference type="Proteomes" id="UP000219182">
    <property type="component" value="Unassembled WGS sequence"/>
</dbReference>
<dbReference type="GO" id="GO:0030246">
    <property type="term" value="F:carbohydrate binding"/>
    <property type="evidence" value="ECO:0007669"/>
    <property type="project" value="UniProtKB-ARBA"/>
</dbReference>
<comment type="similarity">
    <text evidence="2">Belongs to the bacterial solute-binding protein 2 family.</text>
</comment>
<dbReference type="Gene3D" id="3.40.50.2300">
    <property type="match status" value="2"/>
</dbReference>
<reference evidence="5 6" key="1">
    <citation type="submission" date="2017-09" db="EMBL/GenBank/DDBJ databases">
        <title>Mesorhizobum sanjuanii sp. nov. isolated from nodules of Lotus tenuis in saline-alkaline lowlands of Flooding Pampa.</title>
        <authorList>
            <person name="Sannazzaro A.I."/>
            <person name="Torres Tejerizo G.A."/>
            <person name="Fontana F."/>
            <person name="Cumpa Velazquez L.M."/>
            <person name="Hansen L."/>
            <person name="Pistorio M."/>
            <person name="Estrella M.J."/>
        </authorList>
    </citation>
    <scope>NUCLEOTIDE SEQUENCE [LARGE SCALE GENOMIC DNA]</scope>
    <source>
        <strain evidence="5 6">BSA136</strain>
    </source>
</reference>
<dbReference type="GO" id="GO:0030313">
    <property type="term" value="C:cell envelope"/>
    <property type="evidence" value="ECO:0007669"/>
    <property type="project" value="UniProtKB-SubCell"/>
</dbReference>
<feature type="domain" description="Periplasmic binding protein" evidence="4">
    <location>
        <begin position="65"/>
        <end position="322"/>
    </location>
</feature>
<keyword evidence="3" id="KW-0732">Signal</keyword>
<accession>A0A2A6FDV6</accession>
<name>A0A2A6FDV6_9HYPH</name>
<gene>
    <name evidence="5" type="ORF">CN311_18390</name>
</gene>
<dbReference type="PANTHER" id="PTHR46847">
    <property type="entry name" value="D-ALLOSE-BINDING PERIPLASMIC PROTEIN-RELATED"/>
    <property type="match status" value="1"/>
</dbReference>
<dbReference type="SUPFAM" id="SSF53822">
    <property type="entry name" value="Periplasmic binding protein-like I"/>
    <property type="match status" value="1"/>
</dbReference>
<evidence type="ECO:0000313" key="6">
    <source>
        <dbReference type="Proteomes" id="UP000219182"/>
    </source>
</evidence>
<dbReference type="PANTHER" id="PTHR46847:SF1">
    <property type="entry name" value="D-ALLOSE-BINDING PERIPLASMIC PROTEIN-RELATED"/>
    <property type="match status" value="1"/>
</dbReference>
<proteinExistence type="inferred from homology"/>
<evidence type="ECO:0000256" key="1">
    <source>
        <dbReference type="ARBA" id="ARBA00004196"/>
    </source>
</evidence>
<dbReference type="CDD" id="cd19998">
    <property type="entry name" value="PBP1_ABC_sugar_binding-like"/>
    <property type="match status" value="1"/>
</dbReference>
<protein>
    <submittedName>
        <fullName evidence="5">Ribose ABC transporter substrate-binding protein</fullName>
    </submittedName>
</protein>
<keyword evidence="6" id="KW-1185">Reference proteome</keyword>
<organism evidence="5 6">
    <name type="scientific">Mesorhizobium sanjuanii</name>
    <dbReference type="NCBI Taxonomy" id="2037900"/>
    <lineage>
        <taxon>Bacteria</taxon>
        <taxon>Pseudomonadati</taxon>
        <taxon>Pseudomonadota</taxon>
        <taxon>Alphaproteobacteria</taxon>
        <taxon>Hyphomicrobiales</taxon>
        <taxon>Phyllobacteriaceae</taxon>
        <taxon>Mesorhizobium</taxon>
    </lineage>
</organism>
<sequence>MVAERWEESEMKRRIPFLMMGALAASGAMLASARAQDTYKPDCYAPAPDSASVISYPKKSGPYKIALVNGYVGNDWRANSIQTAKAWGDRPENKSKLSELKIISVGNDSTAQISAIDNFIAAGYDAVIINAVNPTAFDAVVRRAKQAGVVLVTYDNVLDSNQVVQINEDQVELGRIKAQAVVDGIKARKGNVSGQVLEIDGVPGNSVDRDNQAGFSEVFSKYPDLKVVKVEGDWDVGTASKVTSDAIATNGNFDGIVVQEGSVGALEAMAAAKHPVVPVGFDAGNGTRMLVNKGKYPGITAAQAPALAAMALEASVVLLEGNALPQKVFLPIPQKNNADLAEGKDFFPDLPKTFYTATGFPQCFPVFTPDELKGQTADNAN</sequence>
<evidence type="ECO:0000313" key="5">
    <source>
        <dbReference type="EMBL" id="PDQ19628.1"/>
    </source>
</evidence>
<evidence type="ECO:0000259" key="4">
    <source>
        <dbReference type="Pfam" id="PF13407"/>
    </source>
</evidence>
<dbReference type="InterPro" id="IPR025997">
    <property type="entry name" value="SBP_2_dom"/>
</dbReference>